<feature type="transmembrane region" description="Helical" evidence="1">
    <location>
        <begin position="252"/>
        <end position="270"/>
    </location>
</feature>
<protein>
    <submittedName>
        <fullName evidence="2">YwiC-like family protein</fullName>
    </submittedName>
</protein>
<comment type="caution">
    <text evidence="2">The sequence shown here is derived from an EMBL/GenBank/DDBJ whole genome shotgun (WGS) entry which is preliminary data.</text>
</comment>
<gene>
    <name evidence="2" type="ORF">H8E29_16825</name>
</gene>
<sequence length="272" mass="30435">MRSTFRKTIAVPQDHGSWVFILSPLVIGFFVGGGFSTTSVYLIIAAMAAFLIRQPVTIATKAYAGRRPRSDLPAARFWILVYGGIALVMLIGLSIRGFTDIFYLAIPGIAIFVWHLRLVSKRDERRQAGLEIVASGALALAAPAALWVGKGSYDATGWILWILVWFQSAASIVHAYMRLEHRSLPEIPGRSGQYKIGKRAILYTSFNFVATLLLGIIGWLPQYIFIPFLLQLAETLWWTFNPAIKIKPTAVGFRQLAVSILFTVLFILYWRI</sequence>
<name>A0A8J6NJH1_9CHLR</name>
<dbReference type="InterPro" id="IPR025576">
    <property type="entry name" value="YwiC"/>
</dbReference>
<feature type="transmembrane region" description="Helical" evidence="1">
    <location>
        <begin position="101"/>
        <end position="119"/>
    </location>
</feature>
<keyword evidence="1" id="KW-1133">Transmembrane helix</keyword>
<dbReference type="EMBL" id="JACNJN010000212">
    <property type="protein sequence ID" value="MBC8336921.1"/>
    <property type="molecule type" value="Genomic_DNA"/>
</dbReference>
<dbReference type="Pfam" id="PF14256">
    <property type="entry name" value="YwiC"/>
    <property type="match status" value="1"/>
</dbReference>
<dbReference type="AlphaFoldDB" id="A0A8J6NJH1"/>
<accession>A0A8J6NJH1</accession>
<feature type="transmembrane region" description="Helical" evidence="1">
    <location>
        <begin position="73"/>
        <end position="95"/>
    </location>
</feature>
<proteinExistence type="predicted"/>
<feature type="transmembrane region" description="Helical" evidence="1">
    <location>
        <begin position="128"/>
        <end position="146"/>
    </location>
</feature>
<organism evidence="2 3">
    <name type="scientific">Candidatus Desulfolinea nitratireducens</name>
    <dbReference type="NCBI Taxonomy" id="2841698"/>
    <lineage>
        <taxon>Bacteria</taxon>
        <taxon>Bacillati</taxon>
        <taxon>Chloroflexota</taxon>
        <taxon>Anaerolineae</taxon>
        <taxon>Anaerolineales</taxon>
        <taxon>Anaerolineales incertae sedis</taxon>
        <taxon>Candidatus Desulfolinea</taxon>
    </lineage>
</organism>
<evidence type="ECO:0000313" key="2">
    <source>
        <dbReference type="EMBL" id="MBC8336921.1"/>
    </source>
</evidence>
<evidence type="ECO:0000256" key="1">
    <source>
        <dbReference type="SAM" id="Phobius"/>
    </source>
</evidence>
<feature type="transmembrane region" description="Helical" evidence="1">
    <location>
        <begin position="158"/>
        <end position="179"/>
    </location>
</feature>
<feature type="transmembrane region" description="Helical" evidence="1">
    <location>
        <begin position="20"/>
        <end position="52"/>
    </location>
</feature>
<keyword evidence="1" id="KW-0812">Transmembrane</keyword>
<keyword evidence="1" id="KW-0472">Membrane</keyword>
<dbReference type="Proteomes" id="UP000614469">
    <property type="component" value="Unassembled WGS sequence"/>
</dbReference>
<evidence type="ECO:0000313" key="3">
    <source>
        <dbReference type="Proteomes" id="UP000614469"/>
    </source>
</evidence>
<reference evidence="2 3" key="1">
    <citation type="submission" date="2020-08" db="EMBL/GenBank/DDBJ databases">
        <title>Bridging the membrane lipid divide: bacteria of the FCB group superphylum have the potential to synthesize archaeal ether lipids.</title>
        <authorList>
            <person name="Villanueva L."/>
            <person name="Von Meijenfeldt F.A.B."/>
            <person name="Westbye A.B."/>
            <person name="Yadav S."/>
            <person name="Hopmans E.C."/>
            <person name="Dutilh B.E."/>
            <person name="Sinninghe Damste J.S."/>
        </authorList>
    </citation>
    <scope>NUCLEOTIDE SEQUENCE [LARGE SCALE GENOMIC DNA]</scope>
    <source>
        <strain evidence="2">NIOZ-UU36</strain>
    </source>
</reference>
<feature type="transmembrane region" description="Helical" evidence="1">
    <location>
        <begin position="200"/>
        <end position="217"/>
    </location>
</feature>